<dbReference type="Pfam" id="PF17935">
    <property type="entry name" value="TetR_C_27"/>
    <property type="match status" value="1"/>
</dbReference>
<dbReference type="InterPro" id="IPR001647">
    <property type="entry name" value="HTH_TetR"/>
</dbReference>
<dbReference type="HOGENOM" id="CLU_069356_7_1_5"/>
<dbReference type="InterPro" id="IPR009057">
    <property type="entry name" value="Homeodomain-like_sf"/>
</dbReference>
<keyword evidence="3" id="KW-0804">Transcription</keyword>
<reference evidence="6 7" key="2">
    <citation type="journal article" date="2010" name="J. Bacteriol.">
        <title>Complete genome sequence of Beijerinckia indica subsp. indica.</title>
        <authorList>
            <person name="Tamas I."/>
            <person name="Dedysh S.N."/>
            <person name="Liesack W."/>
            <person name="Stott M.B."/>
            <person name="Alam M."/>
            <person name="Murrell J.C."/>
            <person name="Dunfield P.F."/>
        </authorList>
    </citation>
    <scope>NUCLEOTIDE SEQUENCE [LARGE SCALE GENOMIC DNA]</scope>
    <source>
        <strain evidence="7">ATCC 9039 / DSM 1715 / NCIMB 8712</strain>
    </source>
</reference>
<feature type="domain" description="HTH tetR-type" evidence="5">
    <location>
        <begin position="11"/>
        <end position="71"/>
    </location>
</feature>
<name>B2IG84_BEII9</name>
<evidence type="ECO:0000313" key="7">
    <source>
        <dbReference type="Proteomes" id="UP000001695"/>
    </source>
</evidence>
<dbReference type="PROSITE" id="PS50977">
    <property type="entry name" value="HTH_TETR_2"/>
    <property type="match status" value="1"/>
</dbReference>
<dbReference type="PRINTS" id="PR00455">
    <property type="entry name" value="HTHTETR"/>
</dbReference>
<evidence type="ECO:0000256" key="2">
    <source>
        <dbReference type="ARBA" id="ARBA00023125"/>
    </source>
</evidence>
<dbReference type="SUPFAM" id="SSF46689">
    <property type="entry name" value="Homeodomain-like"/>
    <property type="match status" value="1"/>
</dbReference>
<dbReference type="KEGG" id="bid:Bind_3603"/>
<dbReference type="PANTHER" id="PTHR30055:SF151">
    <property type="entry name" value="TRANSCRIPTIONAL REGULATORY PROTEIN"/>
    <property type="match status" value="1"/>
</dbReference>
<evidence type="ECO:0000256" key="3">
    <source>
        <dbReference type="ARBA" id="ARBA00023163"/>
    </source>
</evidence>
<organism evidence="6 7">
    <name type="scientific">Beijerinckia indica subsp. indica (strain ATCC 9039 / DSM 1715 / NCIMB 8712)</name>
    <dbReference type="NCBI Taxonomy" id="395963"/>
    <lineage>
        <taxon>Bacteria</taxon>
        <taxon>Pseudomonadati</taxon>
        <taxon>Pseudomonadota</taxon>
        <taxon>Alphaproteobacteria</taxon>
        <taxon>Hyphomicrobiales</taxon>
        <taxon>Beijerinckiaceae</taxon>
        <taxon>Beijerinckia</taxon>
    </lineage>
</organism>
<dbReference type="InterPro" id="IPR050109">
    <property type="entry name" value="HTH-type_TetR-like_transc_reg"/>
</dbReference>
<reference evidence="7" key="1">
    <citation type="submission" date="2008-03" db="EMBL/GenBank/DDBJ databases">
        <title>Complete sequence of chromosome of Beijerinckia indica subsp. indica ATCC 9039.</title>
        <authorList>
            <consortium name="US DOE Joint Genome Institute"/>
            <person name="Copeland A."/>
            <person name="Lucas S."/>
            <person name="Lapidus A."/>
            <person name="Glavina del Rio T."/>
            <person name="Dalin E."/>
            <person name="Tice H."/>
            <person name="Bruce D."/>
            <person name="Goodwin L."/>
            <person name="Pitluck S."/>
            <person name="LaButti K."/>
            <person name="Schmutz J."/>
            <person name="Larimer F."/>
            <person name="Land M."/>
            <person name="Hauser L."/>
            <person name="Kyrpides N."/>
            <person name="Mikhailova N."/>
            <person name="Dunfield P.F."/>
            <person name="Dedysh S.N."/>
            <person name="Liesack W."/>
            <person name="Saw J.H."/>
            <person name="Alam M."/>
            <person name="Chen Y."/>
            <person name="Murrell J.C."/>
            <person name="Richardson P."/>
        </authorList>
    </citation>
    <scope>NUCLEOTIDE SEQUENCE [LARGE SCALE GENOMIC DNA]</scope>
    <source>
        <strain evidence="7">ATCC 9039 / DSM 1715 / NCIMB 8712</strain>
    </source>
</reference>
<evidence type="ECO:0000256" key="1">
    <source>
        <dbReference type="ARBA" id="ARBA00023015"/>
    </source>
</evidence>
<evidence type="ECO:0000259" key="5">
    <source>
        <dbReference type="PROSITE" id="PS50977"/>
    </source>
</evidence>
<gene>
    <name evidence="6" type="ordered locus">Bind_3603</name>
</gene>
<dbReference type="GO" id="GO:0003700">
    <property type="term" value="F:DNA-binding transcription factor activity"/>
    <property type="evidence" value="ECO:0007669"/>
    <property type="project" value="TreeGrafter"/>
</dbReference>
<accession>B2IG84</accession>
<keyword evidence="7" id="KW-1185">Reference proteome</keyword>
<sequence length="205" mass="23016">MRPRQPPQTVPTTDVRILDIAAEHIRRHGLARMTVTRIAEEAGMSHANIYRYYPSKEALIEEITAAWLKPLEAGLRMIADAPDPAFDKLERLLFAIHRAYRAKLENDAPLFDLFLAANDKNAPIARKHRNRCRLEIQRTLEEGASGGLFAITDMKKAKALVLDALYRFLSPAGIVLDAEESRAGVEARMQTLLDLVQGALTQGRY</sequence>
<dbReference type="STRING" id="395963.Bind_3603"/>
<protein>
    <submittedName>
        <fullName evidence="6">Transcriptional regulator, TetR family</fullName>
    </submittedName>
</protein>
<dbReference type="Pfam" id="PF00440">
    <property type="entry name" value="TetR_N"/>
    <property type="match status" value="1"/>
</dbReference>
<dbReference type="eggNOG" id="COG1309">
    <property type="taxonomic scope" value="Bacteria"/>
</dbReference>
<dbReference type="GO" id="GO:0000976">
    <property type="term" value="F:transcription cis-regulatory region binding"/>
    <property type="evidence" value="ECO:0007669"/>
    <property type="project" value="TreeGrafter"/>
</dbReference>
<dbReference type="PANTHER" id="PTHR30055">
    <property type="entry name" value="HTH-TYPE TRANSCRIPTIONAL REGULATOR RUTR"/>
    <property type="match status" value="1"/>
</dbReference>
<evidence type="ECO:0000256" key="4">
    <source>
        <dbReference type="PROSITE-ProRule" id="PRU00335"/>
    </source>
</evidence>
<dbReference type="Proteomes" id="UP000001695">
    <property type="component" value="Chromosome"/>
</dbReference>
<feature type="DNA-binding region" description="H-T-H motif" evidence="4">
    <location>
        <begin position="34"/>
        <end position="53"/>
    </location>
</feature>
<evidence type="ECO:0000313" key="6">
    <source>
        <dbReference type="EMBL" id="ACB97158.1"/>
    </source>
</evidence>
<proteinExistence type="predicted"/>
<dbReference type="RefSeq" id="WP_012386506.1">
    <property type="nucleotide sequence ID" value="NC_010581.1"/>
</dbReference>
<dbReference type="AlphaFoldDB" id="B2IG84"/>
<dbReference type="Gene3D" id="1.10.357.10">
    <property type="entry name" value="Tetracycline Repressor, domain 2"/>
    <property type="match status" value="1"/>
</dbReference>
<keyword evidence="1" id="KW-0805">Transcription regulation</keyword>
<dbReference type="InterPro" id="IPR041478">
    <property type="entry name" value="TetR_C_27"/>
</dbReference>
<keyword evidence="2 4" id="KW-0238">DNA-binding</keyword>
<dbReference type="EMBL" id="CP001016">
    <property type="protein sequence ID" value="ACB97158.1"/>
    <property type="molecule type" value="Genomic_DNA"/>
</dbReference>
<dbReference type="OrthoDB" id="9802498at2"/>